<dbReference type="OMA" id="HMCDYLS"/>
<evidence type="ECO:0000313" key="7">
    <source>
        <dbReference type="Proteomes" id="UP000007110"/>
    </source>
</evidence>
<dbReference type="InterPro" id="IPR029044">
    <property type="entry name" value="Nucleotide-diphossugar_trans"/>
</dbReference>
<dbReference type="Gene3D" id="3.30.230.10">
    <property type="match status" value="1"/>
</dbReference>
<dbReference type="Gene3D" id="3.90.550.10">
    <property type="entry name" value="Spore Coat Polysaccharide Biosynthesis Protein SpsA, Chain A"/>
    <property type="match status" value="1"/>
</dbReference>
<dbReference type="SUPFAM" id="SSF55060">
    <property type="entry name" value="GHMP Kinase, C-terminal domain"/>
    <property type="match status" value="1"/>
</dbReference>
<dbReference type="InterPro" id="IPR020568">
    <property type="entry name" value="Ribosomal_Su5_D2-typ_SF"/>
</dbReference>
<dbReference type="AlphaFoldDB" id="A0A7M7NDZ9"/>
<dbReference type="Gene3D" id="3.30.70.890">
    <property type="entry name" value="GHMP kinase, C-terminal domain"/>
    <property type="match status" value="1"/>
</dbReference>
<protein>
    <submittedName>
        <fullName evidence="6">Uncharacterized protein</fullName>
    </submittedName>
</protein>
<dbReference type="RefSeq" id="XP_030834315.1">
    <property type="nucleotide sequence ID" value="XM_030978455.1"/>
</dbReference>
<reference evidence="7" key="1">
    <citation type="submission" date="2015-02" db="EMBL/GenBank/DDBJ databases">
        <title>Genome sequencing for Strongylocentrotus purpuratus.</title>
        <authorList>
            <person name="Murali S."/>
            <person name="Liu Y."/>
            <person name="Vee V."/>
            <person name="English A."/>
            <person name="Wang M."/>
            <person name="Skinner E."/>
            <person name="Han Y."/>
            <person name="Muzny D.M."/>
            <person name="Worley K.C."/>
            <person name="Gibbs R.A."/>
        </authorList>
    </citation>
    <scope>NUCLEOTIDE SEQUENCE</scope>
</reference>
<proteinExistence type="predicted"/>
<dbReference type="OrthoDB" id="1924968at2759"/>
<dbReference type="InterPro" id="IPR014721">
    <property type="entry name" value="Ribsml_uS5_D2-typ_fold_subgr"/>
</dbReference>
<reference evidence="6" key="2">
    <citation type="submission" date="2021-01" db="UniProtKB">
        <authorList>
            <consortium name="EnsemblMetazoa"/>
        </authorList>
    </citation>
    <scope>IDENTIFICATION</scope>
</reference>
<dbReference type="FunFam" id="3.90.550.10:FF:000324">
    <property type="entry name" value="Glucuronokinase with putative uridyl pyrophosphorylase"/>
    <property type="match status" value="1"/>
</dbReference>
<dbReference type="PANTHER" id="PTHR38710:SF1">
    <property type="entry name" value="WITH PUTATIVE URIDYL PYROPHOSPHORYLASE-RELATED"/>
    <property type="match status" value="1"/>
</dbReference>
<dbReference type="InterPro" id="IPR013750">
    <property type="entry name" value="GHMP_kinase_C_dom"/>
</dbReference>
<evidence type="ECO:0000256" key="2">
    <source>
        <dbReference type="ARBA" id="ARBA00022840"/>
    </source>
</evidence>
<dbReference type="EnsemblMetazoa" id="XM_030978454">
    <property type="protein sequence ID" value="XP_030834314"/>
    <property type="gene ID" value="LOC583615"/>
</dbReference>
<dbReference type="RefSeq" id="XP_030834314.1">
    <property type="nucleotide sequence ID" value="XM_030978454.1"/>
</dbReference>
<keyword evidence="7" id="KW-1185">Reference proteome</keyword>
<dbReference type="Pfam" id="PF08544">
    <property type="entry name" value="GHMP_kinases_C"/>
    <property type="match status" value="1"/>
</dbReference>
<name>A0A7M7NDZ9_STRPU</name>
<dbReference type="EnsemblMetazoa" id="XM_030978455">
    <property type="protein sequence ID" value="XP_030834315"/>
    <property type="gene ID" value="LOC583615"/>
</dbReference>
<evidence type="ECO:0000259" key="3">
    <source>
        <dbReference type="Pfam" id="PF00288"/>
    </source>
</evidence>
<evidence type="ECO:0000256" key="1">
    <source>
        <dbReference type="ARBA" id="ARBA00022741"/>
    </source>
</evidence>
<feature type="domain" description="Nucleotidyl transferase" evidence="4">
    <location>
        <begin position="32"/>
        <end position="239"/>
    </location>
</feature>
<dbReference type="PANTHER" id="PTHR38710">
    <property type="entry name" value="WITH PUTATIVE URIDYL PYROPHOSPHORYLASE-RELATED"/>
    <property type="match status" value="1"/>
</dbReference>
<feature type="domain" description="GHMP kinase C-terminal" evidence="5">
    <location>
        <begin position="524"/>
        <end position="601"/>
    </location>
</feature>
<dbReference type="GeneID" id="583615"/>
<dbReference type="PRINTS" id="PR00959">
    <property type="entry name" value="MEVGALKINASE"/>
</dbReference>
<dbReference type="GO" id="GO:0047940">
    <property type="term" value="F:glucuronokinase activity"/>
    <property type="evidence" value="ECO:0000318"/>
    <property type="project" value="GO_Central"/>
</dbReference>
<keyword evidence="2" id="KW-0067">ATP-binding</keyword>
<evidence type="ECO:0000259" key="5">
    <source>
        <dbReference type="Pfam" id="PF08544"/>
    </source>
</evidence>
<organism evidence="6 7">
    <name type="scientific">Strongylocentrotus purpuratus</name>
    <name type="common">Purple sea urchin</name>
    <dbReference type="NCBI Taxonomy" id="7668"/>
    <lineage>
        <taxon>Eukaryota</taxon>
        <taxon>Metazoa</taxon>
        <taxon>Echinodermata</taxon>
        <taxon>Eleutherozoa</taxon>
        <taxon>Echinozoa</taxon>
        <taxon>Echinoidea</taxon>
        <taxon>Euechinoidea</taxon>
        <taxon>Echinacea</taxon>
        <taxon>Camarodonta</taxon>
        <taxon>Echinidea</taxon>
        <taxon>Strongylocentrotidae</taxon>
        <taxon>Strongylocentrotus</taxon>
    </lineage>
</organism>
<dbReference type="SUPFAM" id="SSF54211">
    <property type="entry name" value="Ribosomal protein S5 domain 2-like"/>
    <property type="match status" value="1"/>
</dbReference>
<evidence type="ECO:0000259" key="4">
    <source>
        <dbReference type="Pfam" id="PF00483"/>
    </source>
</evidence>
<dbReference type="Proteomes" id="UP000007110">
    <property type="component" value="Unassembled WGS sequence"/>
</dbReference>
<dbReference type="Pfam" id="PF00288">
    <property type="entry name" value="GHMP_kinases_N"/>
    <property type="match status" value="1"/>
</dbReference>
<dbReference type="InterPro" id="IPR053034">
    <property type="entry name" value="Glucuronokinase-like"/>
</dbReference>
<dbReference type="Pfam" id="PF00483">
    <property type="entry name" value="NTP_transferase"/>
    <property type="match status" value="1"/>
</dbReference>
<dbReference type="KEGG" id="spu:583615"/>
<keyword evidence="1" id="KW-0547">Nucleotide-binding</keyword>
<dbReference type="InParanoid" id="A0A7M7NDZ9"/>
<dbReference type="InterPro" id="IPR005835">
    <property type="entry name" value="NTP_transferase_dom"/>
</dbReference>
<sequence length="624" mass="70495">MICIILVAGHGTILENEIKEDSSGRYCSLEGIPKALLPGVGGRKILDYWWDAINTRQHFKEVYLVTNADKYKHYERWATARDFPVDNIINDGTTTFNGRLGSVGDLDLVLRNKHIQDDILVVAGDMLFQDHKFDITQVIHYFRRKEGELAIYYDMEPTENITSRGIVEVCPQTNRITQFLEKPSKTETQSRQASVVFYCFQRETLSSIPTFLQNNPDVKQRTFGEYMQWLINETQHEVYGMKLPTGFQLIGQVGLADYEKWLLFFSDKQTDQRCMVPYTAKAYARIGLMGNPSDGFHGKTISVSIKNFWAEVTIIESPKLILVPHPLNDPTEFGSLGDLHGISRKEGYLGGLRLLQATCKKFYQYCSEQGIALPKRNFKLKYDTNIPRQVGLAGSSAIVAATLRCLMHFFDLNNSDLPKPLQPQFILDVEIDELFISAGLQDRVIQVYHGAVYMDFSQTIMERQGHGIYEYIDQDLIPGLWLAYIRNPSDSGKIHHDVRERWIAGDKDVHEAMKTFANLTDLARSALQIGNHSELLKLMNSNFDLRRVIYGDAVIGAENLRMIQLARQYGSSAKFSGSGGAVIGLCLDTDKLAELKSAFQTEGFVVCDVIPNPPITDNNGSAAR</sequence>
<dbReference type="FunFam" id="3.30.230.10:FF:000090">
    <property type="entry name" value="glucuronokinase 1-like isoform X1"/>
    <property type="match status" value="1"/>
</dbReference>
<dbReference type="InterPro" id="IPR006204">
    <property type="entry name" value="GHMP_kinase_N_dom"/>
</dbReference>
<dbReference type="InterPro" id="IPR036554">
    <property type="entry name" value="GHMP_kinase_C_sf"/>
</dbReference>
<dbReference type="FunCoup" id="A0A7M7NDZ9">
    <property type="interactions" value="377"/>
</dbReference>
<dbReference type="SUPFAM" id="SSF53448">
    <property type="entry name" value="Nucleotide-diphospho-sugar transferases"/>
    <property type="match status" value="1"/>
</dbReference>
<feature type="domain" description="GHMP kinase N-terminal" evidence="3">
    <location>
        <begin position="367"/>
        <end position="416"/>
    </location>
</feature>
<accession>A0A7M7NDZ9</accession>
<evidence type="ECO:0000313" key="6">
    <source>
        <dbReference type="EnsemblMetazoa" id="XP_030834314"/>
    </source>
</evidence>
<dbReference type="GO" id="GO:0005524">
    <property type="term" value="F:ATP binding"/>
    <property type="evidence" value="ECO:0007669"/>
    <property type="project" value="UniProtKB-KW"/>
</dbReference>